<gene>
    <name evidence="2" type="ORF">ACFFPI_07255</name>
</gene>
<accession>A0ABV5UNE2</accession>
<keyword evidence="1" id="KW-0472">Membrane</keyword>
<keyword evidence="1" id="KW-1133">Transmembrane helix</keyword>
<evidence type="ECO:0000313" key="3">
    <source>
        <dbReference type="Proteomes" id="UP001589536"/>
    </source>
</evidence>
<feature type="transmembrane region" description="Helical" evidence="1">
    <location>
        <begin position="6"/>
        <end position="27"/>
    </location>
</feature>
<name>A0ABV5UNE2_9MICC</name>
<evidence type="ECO:0000256" key="1">
    <source>
        <dbReference type="SAM" id="Phobius"/>
    </source>
</evidence>
<dbReference type="RefSeq" id="WP_345042295.1">
    <property type="nucleotide sequence ID" value="NZ_BAABED010000001.1"/>
</dbReference>
<protein>
    <submittedName>
        <fullName evidence="2">Uncharacterized protein</fullName>
    </submittedName>
</protein>
<sequence length="56" mass="6044">MTITLAINFLVGILLGVASYRLIRFVILARTSATRREALADPCPDTSSPAEDAPRV</sequence>
<keyword evidence="1" id="KW-0812">Transmembrane</keyword>
<dbReference type="EMBL" id="JBHMBH010000019">
    <property type="protein sequence ID" value="MFB9713951.1"/>
    <property type="molecule type" value="Genomic_DNA"/>
</dbReference>
<keyword evidence="3" id="KW-1185">Reference proteome</keyword>
<organism evidence="2 3">
    <name type="scientific">Arthrobacter methylotrophus</name>
    <dbReference type="NCBI Taxonomy" id="121291"/>
    <lineage>
        <taxon>Bacteria</taxon>
        <taxon>Bacillati</taxon>
        <taxon>Actinomycetota</taxon>
        <taxon>Actinomycetes</taxon>
        <taxon>Micrococcales</taxon>
        <taxon>Micrococcaceae</taxon>
        <taxon>Arthrobacter</taxon>
    </lineage>
</organism>
<comment type="caution">
    <text evidence="2">The sequence shown here is derived from an EMBL/GenBank/DDBJ whole genome shotgun (WGS) entry which is preliminary data.</text>
</comment>
<proteinExistence type="predicted"/>
<reference evidence="2 3" key="1">
    <citation type="submission" date="2024-09" db="EMBL/GenBank/DDBJ databases">
        <authorList>
            <person name="Sun Q."/>
            <person name="Mori K."/>
        </authorList>
    </citation>
    <scope>NUCLEOTIDE SEQUENCE [LARGE SCALE GENOMIC DNA]</scope>
    <source>
        <strain evidence="2 3">JCM 13519</strain>
    </source>
</reference>
<dbReference type="Proteomes" id="UP001589536">
    <property type="component" value="Unassembled WGS sequence"/>
</dbReference>
<evidence type="ECO:0000313" key="2">
    <source>
        <dbReference type="EMBL" id="MFB9713951.1"/>
    </source>
</evidence>